<evidence type="ECO:0000313" key="2">
    <source>
        <dbReference type="Proteomes" id="UP000051330"/>
    </source>
</evidence>
<accession>A0A0R1MZC2</accession>
<proteinExistence type="predicted"/>
<dbReference type="RefSeq" id="WP_057821889.1">
    <property type="nucleotide sequence ID" value="NZ_AZEC01000014.1"/>
</dbReference>
<dbReference type="AlphaFoldDB" id="A0A0R1MZC2"/>
<dbReference type="EMBL" id="AZEC01000014">
    <property type="protein sequence ID" value="KRL10725.1"/>
    <property type="molecule type" value="Genomic_DNA"/>
</dbReference>
<comment type="caution">
    <text evidence="1">The sequence shown here is derived from an EMBL/GenBank/DDBJ whole genome shotgun (WGS) entry which is preliminary data.</text>
</comment>
<keyword evidence="2" id="KW-1185">Reference proteome</keyword>
<organism evidence="1 2">
    <name type="scientific">Schleiferilactobacillus perolens DSM 12744</name>
    <dbReference type="NCBI Taxonomy" id="1423792"/>
    <lineage>
        <taxon>Bacteria</taxon>
        <taxon>Bacillati</taxon>
        <taxon>Bacillota</taxon>
        <taxon>Bacilli</taxon>
        <taxon>Lactobacillales</taxon>
        <taxon>Lactobacillaceae</taxon>
        <taxon>Schleiferilactobacillus</taxon>
    </lineage>
</organism>
<name>A0A0R1MZC2_9LACO</name>
<protein>
    <submittedName>
        <fullName evidence="1">Uncharacterized protein</fullName>
    </submittedName>
</protein>
<dbReference type="PATRIC" id="fig|1423792.3.peg.882"/>
<evidence type="ECO:0000313" key="1">
    <source>
        <dbReference type="EMBL" id="KRL10725.1"/>
    </source>
</evidence>
<dbReference type="Proteomes" id="UP000051330">
    <property type="component" value="Unassembled WGS sequence"/>
</dbReference>
<gene>
    <name evidence="1" type="ORF">FD09_GL000868</name>
</gene>
<dbReference type="STRING" id="1423792.FD09_GL000868"/>
<sequence>MNINTIDLYSGGGCFRFSDKGLGYFKNEIPAVSLDADGTIVAGKINGLTLVGDEIIGPFGKDK</sequence>
<reference evidence="1 2" key="1">
    <citation type="journal article" date="2015" name="Genome Announc.">
        <title>Expanding the biotechnology potential of lactobacilli through comparative genomics of 213 strains and associated genera.</title>
        <authorList>
            <person name="Sun Z."/>
            <person name="Harris H.M."/>
            <person name="McCann A."/>
            <person name="Guo C."/>
            <person name="Argimon S."/>
            <person name="Zhang W."/>
            <person name="Yang X."/>
            <person name="Jeffery I.B."/>
            <person name="Cooney J.C."/>
            <person name="Kagawa T.F."/>
            <person name="Liu W."/>
            <person name="Song Y."/>
            <person name="Salvetti E."/>
            <person name="Wrobel A."/>
            <person name="Rasinkangas P."/>
            <person name="Parkhill J."/>
            <person name="Rea M.C."/>
            <person name="O'Sullivan O."/>
            <person name="Ritari J."/>
            <person name="Douillard F.P."/>
            <person name="Paul Ross R."/>
            <person name="Yang R."/>
            <person name="Briner A.E."/>
            <person name="Felis G.E."/>
            <person name="de Vos W.M."/>
            <person name="Barrangou R."/>
            <person name="Klaenhammer T.R."/>
            <person name="Caufield P.W."/>
            <person name="Cui Y."/>
            <person name="Zhang H."/>
            <person name="O'Toole P.W."/>
        </authorList>
    </citation>
    <scope>NUCLEOTIDE SEQUENCE [LARGE SCALE GENOMIC DNA]</scope>
    <source>
        <strain evidence="1 2">DSM 12744</strain>
    </source>
</reference>